<proteinExistence type="predicted"/>
<sequence length="225" mass="24804">MHRTITQRPVSLLRRGADAYCLATDLPIFHLDPGAVTSDARIGRRIAAAYLAGPAADTAAEPAYRAFRAETAAQFEFLTRSRGRGGLGIEVLVQAEDPYPDAAAMTSDLRDFGLLRVYGTAGCGNPHPYLSNDDNDMFRAVHDAFGHAATGRGFDRHGEEAAWLKHATMYSPLARQAMTTETRGQTCVFFYYFKGERFPRQKMFVLPEPFWRLDIPPATGGGERG</sequence>
<evidence type="ECO:0008006" key="3">
    <source>
        <dbReference type="Google" id="ProtNLM"/>
    </source>
</evidence>
<dbReference type="EMBL" id="JBHSBN010000006">
    <property type="protein sequence ID" value="MFC4106689.1"/>
    <property type="molecule type" value="Genomic_DNA"/>
</dbReference>
<protein>
    <recommendedName>
        <fullName evidence="3">Gluconate 2-dehydrogenase subunit 3</fullName>
    </recommendedName>
</protein>
<keyword evidence="2" id="KW-1185">Reference proteome</keyword>
<name>A0ABV8KKP5_9ACTN</name>
<evidence type="ECO:0000313" key="2">
    <source>
        <dbReference type="Proteomes" id="UP001595868"/>
    </source>
</evidence>
<gene>
    <name evidence="1" type="ORF">ACFOX0_12175</name>
</gene>
<accession>A0ABV8KKP5</accession>
<dbReference type="Proteomes" id="UP001595868">
    <property type="component" value="Unassembled WGS sequence"/>
</dbReference>
<organism evidence="1 2">
    <name type="scientific">Micromonospora zhanjiangensis</name>
    <dbReference type="NCBI Taxonomy" id="1522057"/>
    <lineage>
        <taxon>Bacteria</taxon>
        <taxon>Bacillati</taxon>
        <taxon>Actinomycetota</taxon>
        <taxon>Actinomycetes</taxon>
        <taxon>Micromonosporales</taxon>
        <taxon>Micromonosporaceae</taxon>
        <taxon>Micromonospora</taxon>
    </lineage>
</organism>
<reference evidence="2" key="1">
    <citation type="journal article" date="2019" name="Int. J. Syst. Evol. Microbiol.">
        <title>The Global Catalogue of Microorganisms (GCM) 10K type strain sequencing project: providing services to taxonomists for standard genome sequencing and annotation.</title>
        <authorList>
            <consortium name="The Broad Institute Genomics Platform"/>
            <consortium name="The Broad Institute Genome Sequencing Center for Infectious Disease"/>
            <person name="Wu L."/>
            <person name="Ma J."/>
        </authorList>
    </citation>
    <scope>NUCLEOTIDE SEQUENCE [LARGE SCALE GENOMIC DNA]</scope>
    <source>
        <strain evidence="2">2902at01</strain>
    </source>
</reference>
<evidence type="ECO:0000313" key="1">
    <source>
        <dbReference type="EMBL" id="MFC4106689.1"/>
    </source>
</evidence>
<dbReference type="RefSeq" id="WP_377544846.1">
    <property type="nucleotide sequence ID" value="NZ_JBHSBN010000006.1"/>
</dbReference>
<comment type="caution">
    <text evidence="1">The sequence shown here is derived from an EMBL/GenBank/DDBJ whole genome shotgun (WGS) entry which is preliminary data.</text>
</comment>